<organism evidence="3 4">
    <name type="scientific">Orbilia blumenaviensis</name>
    <dbReference type="NCBI Taxonomy" id="1796055"/>
    <lineage>
        <taxon>Eukaryota</taxon>
        <taxon>Fungi</taxon>
        <taxon>Dikarya</taxon>
        <taxon>Ascomycota</taxon>
        <taxon>Pezizomycotina</taxon>
        <taxon>Orbiliomycetes</taxon>
        <taxon>Orbiliales</taxon>
        <taxon>Orbiliaceae</taxon>
        <taxon>Orbilia</taxon>
    </lineage>
</organism>
<keyword evidence="4" id="KW-1185">Reference proteome</keyword>
<keyword evidence="2" id="KW-0732">Signal</keyword>
<feature type="chain" id="PRO_5043911718" evidence="2">
    <location>
        <begin position="24"/>
        <end position="461"/>
    </location>
</feature>
<sequence>MPLWGFILWAPLIAFNNIRGSSAAATFLEGFFASDRSPYRGSVFSLCYGIKAMGSIVSLADNKGETCETFGGLSFWQAQREAPKGKFSPDFEYYSFDTIGGDSIMILEDKTRSALKIAGVGRTHGFQKAVFTNMIPRSIAGDNRGLKPGDHLVLVGSVRRSGQYKLEGGAITGLGDEPRGVFYTTKRAIGPMTMALRVAQDPSNQMDDLPVYEDSYGIDIPDEPANEMKTTPLEPVTDVWEWAGLGLNPSTGSEPRHASIPEIGEETSNDFIEFADWSTGNRREDFNLRPPKTLQGNSYKLPAGFRYAQTQPGKNNPHTEETLHNPDPQISPYQSTEERSRVLGESYVAEKLFLDSQGETTLDSSNSQLNLGSVPYTPPSYGNAASMGMLGNTDEGMGIPMFQPFNPLQSFESALGQQPKKKKKIKPIQLRREARRKAEREAAQAEKTLSEIPTTEGNVPD</sequence>
<dbReference type="EMBL" id="JAVHNS010000003">
    <property type="protein sequence ID" value="KAK6361013.1"/>
    <property type="molecule type" value="Genomic_DNA"/>
</dbReference>
<gene>
    <name evidence="3" type="ORF">TWF730_007128</name>
</gene>
<evidence type="ECO:0000313" key="3">
    <source>
        <dbReference type="EMBL" id="KAK6361013.1"/>
    </source>
</evidence>
<feature type="region of interest" description="Disordered" evidence="1">
    <location>
        <begin position="414"/>
        <end position="461"/>
    </location>
</feature>
<evidence type="ECO:0000256" key="2">
    <source>
        <dbReference type="SAM" id="SignalP"/>
    </source>
</evidence>
<protein>
    <submittedName>
        <fullName evidence="3">Uncharacterized protein</fullName>
    </submittedName>
</protein>
<feature type="region of interest" description="Disordered" evidence="1">
    <location>
        <begin position="310"/>
        <end position="335"/>
    </location>
</feature>
<feature type="signal peptide" evidence="2">
    <location>
        <begin position="1"/>
        <end position="23"/>
    </location>
</feature>
<dbReference type="Proteomes" id="UP001373714">
    <property type="component" value="Unassembled WGS sequence"/>
</dbReference>
<accession>A0AAV9VGT1</accession>
<evidence type="ECO:0000313" key="4">
    <source>
        <dbReference type="Proteomes" id="UP001373714"/>
    </source>
</evidence>
<dbReference type="AlphaFoldDB" id="A0AAV9VGT1"/>
<reference evidence="3 4" key="1">
    <citation type="submission" date="2019-10" db="EMBL/GenBank/DDBJ databases">
        <authorList>
            <person name="Palmer J.M."/>
        </authorList>
    </citation>
    <scope>NUCLEOTIDE SEQUENCE [LARGE SCALE GENOMIC DNA]</scope>
    <source>
        <strain evidence="3 4">TWF730</strain>
    </source>
</reference>
<comment type="caution">
    <text evidence="3">The sequence shown here is derived from an EMBL/GenBank/DDBJ whole genome shotgun (WGS) entry which is preliminary data.</text>
</comment>
<name>A0AAV9VGT1_9PEZI</name>
<feature type="compositionally biased region" description="Basic and acidic residues" evidence="1">
    <location>
        <begin position="430"/>
        <end position="444"/>
    </location>
</feature>
<proteinExistence type="predicted"/>
<evidence type="ECO:0000256" key="1">
    <source>
        <dbReference type="SAM" id="MobiDB-lite"/>
    </source>
</evidence>
<feature type="compositionally biased region" description="Polar residues" evidence="1">
    <location>
        <begin position="451"/>
        <end position="461"/>
    </location>
</feature>